<dbReference type="InterPro" id="IPR046345">
    <property type="entry name" value="TraB_PrgY-like"/>
</dbReference>
<dbReference type="InterPro" id="IPR005230">
    <property type="entry name" value="TraB_bac"/>
</dbReference>
<accession>A0A5N0TI78</accession>
<keyword evidence="3" id="KW-1185">Reference proteome</keyword>
<evidence type="ECO:0000256" key="1">
    <source>
        <dbReference type="SAM" id="Phobius"/>
    </source>
</evidence>
<comment type="caution">
    <text evidence="2">The sequence shown here is derived from an EMBL/GenBank/DDBJ whole genome shotgun (WGS) entry which is preliminary data.</text>
</comment>
<dbReference type="CDD" id="cd14726">
    <property type="entry name" value="TraB_PrgY-like"/>
    <property type="match status" value="1"/>
</dbReference>
<evidence type="ECO:0000313" key="2">
    <source>
        <dbReference type="EMBL" id="KAA9133576.1"/>
    </source>
</evidence>
<feature type="transmembrane region" description="Helical" evidence="1">
    <location>
        <begin position="308"/>
        <end position="333"/>
    </location>
</feature>
<dbReference type="Proteomes" id="UP000325372">
    <property type="component" value="Unassembled WGS sequence"/>
</dbReference>
<feature type="transmembrane region" description="Helical" evidence="1">
    <location>
        <begin position="251"/>
        <end position="268"/>
    </location>
</feature>
<dbReference type="EMBL" id="VYXP01000002">
    <property type="protein sequence ID" value="KAA9133576.1"/>
    <property type="molecule type" value="Genomic_DNA"/>
</dbReference>
<feature type="transmembrane region" description="Helical" evidence="1">
    <location>
        <begin position="274"/>
        <end position="296"/>
    </location>
</feature>
<keyword evidence="1" id="KW-0472">Membrane</keyword>
<dbReference type="Pfam" id="PF01963">
    <property type="entry name" value="TraB_PrgY_gumN"/>
    <property type="match status" value="1"/>
</dbReference>
<protein>
    <submittedName>
        <fullName evidence="2">TraB/GumN family protein</fullName>
    </submittedName>
</protein>
<dbReference type="NCBIfam" id="TIGR00261">
    <property type="entry name" value="traB"/>
    <property type="match status" value="1"/>
</dbReference>
<gene>
    <name evidence="2" type="ORF">F3N42_02175</name>
</gene>
<proteinExistence type="predicted"/>
<evidence type="ECO:0000313" key="3">
    <source>
        <dbReference type="Proteomes" id="UP000325372"/>
    </source>
</evidence>
<dbReference type="AlphaFoldDB" id="A0A5N0TI78"/>
<name>A0A5N0TI78_9GAMM</name>
<dbReference type="PANTHER" id="PTHR21530">
    <property type="entry name" value="PHEROMONE SHUTDOWN PROTEIN"/>
    <property type="match status" value="1"/>
</dbReference>
<keyword evidence="1" id="KW-0812">Transmembrane</keyword>
<feature type="transmembrane region" description="Helical" evidence="1">
    <location>
        <begin position="362"/>
        <end position="385"/>
    </location>
</feature>
<reference evidence="2 3" key="1">
    <citation type="submission" date="2019-09" db="EMBL/GenBank/DDBJ databases">
        <title>Wenzhouxiangella sp. Genome sequencing and assembly.</title>
        <authorList>
            <person name="Zhang R."/>
        </authorList>
    </citation>
    <scope>NUCLEOTIDE SEQUENCE [LARGE SCALE GENOMIC DNA]</scope>
    <source>
        <strain evidence="2 3">W260</strain>
    </source>
</reference>
<organism evidence="2 3">
    <name type="scientific">Marinihelvus fidelis</name>
    <dbReference type="NCBI Taxonomy" id="2613842"/>
    <lineage>
        <taxon>Bacteria</taxon>
        <taxon>Pseudomonadati</taxon>
        <taxon>Pseudomonadota</taxon>
        <taxon>Gammaproteobacteria</taxon>
        <taxon>Chromatiales</taxon>
        <taxon>Wenzhouxiangellaceae</taxon>
        <taxon>Marinihelvus</taxon>
    </lineage>
</organism>
<sequence>MREITRDGVHYTLLGTAHVSRASVEAVQAMSRDGDYDAIAVELCPARLEALEGRHGWRDLDLYRIIRDGKAGLVMANLALSGYQRRIAEQFGIEPGAELKAAAEAARKQDIELQLIDRDLATTLKRTYRRVPWYKRLYLTAGLVLSSFSNEDIDEDSIEKLKEGDILESTFTEFAEQSPEIYEALIAERDRFMAARLRADNAGAEGRRVLAVVGAGHLDGLARALEGSDVDPAAEVATLSTQPPKARWPRFIPWVILALVATGFYLGFRQSPALFWELVVLWVAINGGLAALGAALAKGHPLTILSGLVAAPLTSLNPMVAAGMVTGLVQSWVRKPTGADLERLRDDATTLKGWYANPATRILLVFFLSNLGSAIGTWVAGFRIFEKVTGA</sequence>
<dbReference type="PANTHER" id="PTHR21530:SF7">
    <property type="entry name" value="TRAB DOMAIN-CONTAINING PROTEIN"/>
    <property type="match status" value="1"/>
</dbReference>
<keyword evidence="1" id="KW-1133">Transmembrane helix</keyword>
<dbReference type="InterPro" id="IPR002816">
    <property type="entry name" value="TraB/PrgY/GumN_fam"/>
</dbReference>